<keyword evidence="2" id="KW-1185">Reference proteome</keyword>
<feature type="non-terminal residue" evidence="1">
    <location>
        <position position="1"/>
    </location>
</feature>
<sequence length="339" mass="40730">DFESLPEQFVLKVNWGSGQNIIVKDKSKLDIADAKNKLNEWLKPFSNHYYYSYEWQYKDIEPKIICEKYIEQMDGNLFDYRVFCFNGKSNFILVDMDASRFNEEGKYLRSVYTTNWEKLKNVTIYHKYYDGNIDKPVFLEEVLKISNKLSSDFLHVRVDFYIINNKPFVGELTFTHQNGIGKFMPQEYDYKFGELLKLPKEKRIEYDFADKETFIKQSCILEPVSYDYKRLERELSLKNNVKNNETISNNDYEKLKLNCNWWTLFGISNNSEYLRLTLFGIKISIKMNKEKIDKLAWWIPIRKWRDNFRNKFFDKFIGGGVNNGFKFLYPLRFGLDLNY</sequence>
<keyword evidence="1" id="KW-0808">Transferase</keyword>
<name>A0ABY2TMU0_9SPIR</name>
<evidence type="ECO:0000313" key="1">
    <source>
        <dbReference type="EMBL" id="TKZ27670.1"/>
    </source>
</evidence>
<gene>
    <name evidence="1" type="ORF">EZH24_11925</name>
</gene>
<proteinExistence type="predicted"/>
<dbReference type="GO" id="GO:0016740">
    <property type="term" value="F:transferase activity"/>
    <property type="evidence" value="ECO:0007669"/>
    <property type="project" value="UniProtKB-KW"/>
</dbReference>
<dbReference type="Pfam" id="PF14305">
    <property type="entry name" value="ATPgrasp_TupA"/>
    <property type="match status" value="1"/>
</dbReference>
<dbReference type="RefSeq" id="WP_137999295.1">
    <property type="nucleotide sequence ID" value="NZ_SJDU01000510.1"/>
</dbReference>
<comment type="caution">
    <text evidence="1">The sequence shown here is derived from an EMBL/GenBank/DDBJ whole genome shotgun (WGS) entry which is preliminary data.</text>
</comment>
<protein>
    <submittedName>
        <fullName evidence="1">Glycosyl transferase</fullName>
    </submittedName>
</protein>
<accession>A0ABY2TMU0</accession>
<dbReference type="InterPro" id="IPR029465">
    <property type="entry name" value="ATPgrasp_TupA"/>
</dbReference>
<dbReference type="EMBL" id="SJDU01000510">
    <property type="protein sequence ID" value="TKZ27670.1"/>
    <property type="molecule type" value="Genomic_DNA"/>
</dbReference>
<dbReference type="Proteomes" id="UP000310168">
    <property type="component" value="Unassembled WGS sequence"/>
</dbReference>
<evidence type="ECO:0000313" key="2">
    <source>
        <dbReference type="Proteomes" id="UP000310168"/>
    </source>
</evidence>
<reference evidence="1 2" key="1">
    <citation type="journal article" date="2019" name="Anaerobe">
        <title>Brachyspira catarrhinii sp. nov., an anaerobic intestinal spirochaete isolated from vervet monkeys may have been misidentified as Brachyspira aalborgi in previous studies.</title>
        <authorList>
            <person name="Phillips N.D."/>
            <person name="La T."/>
            <person name="Hampson D.J."/>
        </authorList>
    </citation>
    <scope>NUCLEOTIDE SEQUENCE [LARGE SCALE GENOMIC DNA]</scope>
    <source>
        <strain evidence="1 2">Z12</strain>
    </source>
</reference>
<organism evidence="1 2">
    <name type="scientific">Brachyspira catarrhinii</name>
    <dbReference type="NCBI Taxonomy" id="2528966"/>
    <lineage>
        <taxon>Bacteria</taxon>
        <taxon>Pseudomonadati</taxon>
        <taxon>Spirochaetota</taxon>
        <taxon>Spirochaetia</taxon>
        <taxon>Brachyspirales</taxon>
        <taxon>Brachyspiraceae</taxon>
        <taxon>Brachyspira</taxon>
    </lineage>
</organism>